<dbReference type="SMART" id="SM00797">
    <property type="entry name" value="AHS2"/>
    <property type="match status" value="1"/>
</dbReference>
<dbReference type="InterPro" id="IPR029000">
    <property type="entry name" value="Cyclophilin-like_dom_sf"/>
</dbReference>
<evidence type="ECO:0000259" key="4">
    <source>
        <dbReference type="SMART" id="SM00797"/>
    </source>
</evidence>
<name>A0A2S0MN21_9RHOB</name>
<gene>
    <name evidence="5" type="ORF">C6Y53_04815</name>
</gene>
<evidence type="ECO:0000313" key="5">
    <source>
        <dbReference type="EMBL" id="AVO37093.1"/>
    </source>
</evidence>
<dbReference type="InterPro" id="IPR003778">
    <property type="entry name" value="CT_A_B"/>
</dbReference>
<dbReference type="Pfam" id="PF02626">
    <property type="entry name" value="CT_A_B"/>
    <property type="match status" value="1"/>
</dbReference>
<dbReference type="GO" id="GO:0005524">
    <property type="term" value="F:ATP binding"/>
    <property type="evidence" value="ECO:0007669"/>
    <property type="project" value="UniProtKB-KW"/>
</dbReference>
<dbReference type="Proteomes" id="UP000237655">
    <property type="component" value="Chromosome"/>
</dbReference>
<dbReference type="PANTHER" id="PTHR43309:SF3">
    <property type="entry name" value="5-OXOPROLINASE SUBUNIT C"/>
    <property type="match status" value="1"/>
</dbReference>
<dbReference type="EMBL" id="CP027665">
    <property type="protein sequence ID" value="AVO37093.1"/>
    <property type="molecule type" value="Genomic_DNA"/>
</dbReference>
<proteinExistence type="predicted"/>
<reference evidence="6" key="1">
    <citation type="submission" date="2018-03" db="EMBL/GenBank/DDBJ databases">
        <title>Genomic analysis of the strain SH-1 isolated from shrimp intestine.</title>
        <authorList>
            <person name="Kim Y.-S."/>
            <person name="Kim S.-E."/>
            <person name="Kim K.-H."/>
        </authorList>
    </citation>
    <scope>NUCLEOTIDE SEQUENCE [LARGE SCALE GENOMIC DNA]</scope>
    <source>
        <strain evidence="6">SH-1</strain>
    </source>
</reference>
<dbReference type="InterPro" id="IPR052708">
    <property type="entry name" value="PxpC"/>
</dbReference>
<evidence type="ECO:0000256" key="2">
    <source>
        <dbReference type="ARBA" id="ARBA00022801"/>
    </source>
</evidence>
<dbReference type="AlphaFoldDB" id="A0A2S0MN21"/>
<protein>
    <submittedName>
        <fullName evidence="5">Biotin-dependent carboxyltransferase family protein</fullName>
    </submittedName>
</protein>
<keyword evidence="2" id="KW-0378">Hydrolase</keyword>
<organism evidence="5 6">
    <name type="scientific">Pukyongiella litopenaei</name>
    <dbReference type="NCBI Taxonomy" id="2605946"/>
    <lineage>
        <taxon>Bacteria</taxon>
        <taxon>Pseudomonadati</taxon>
        <taxon>Pseudomonadota</taxon>
        <taxon>Alphaproteobacteria</taxon>
        <taxon>Rhodobacterales</taxon>
        <taxon>Paracoccaceae</taxon>
        <taxon>Pukyongiella</taxon>
    </lineage>
</organism>
<sequence length="340" mass="35132">MNAALQIHRAGPGLSVQDTGRPGHLAEGLSRGGAADRLALLEATALLNLPRVAPAVEMAGAGGEFAVTAPMRVALTGAPMRASLDGTPLRWNAAHLLAPGQVLRIGGATSGVYGYLTPAGGIDTPDWLGSRAVHLTAGIGALLQAGDTLPLGDDPEPAAPLLGLPPPDRFAGGMVRLRPGPQTALFDDATLARFLATPFTRNPAGNRQGVRLDHDGAGFTSALAAGLASDMIRHGDVQMTGDGTPYVLLSECQTIGGYPRLATVIDADLPRIAQAPPGAALRFELLTTDAADALWRDEPAMLADLRRAVHPLVRDPCDIADLLSYQLVSGATAGDDLERD</sequence>
<keyword evidence="5" id="KW-0808">Transferase</keyword>
<accession>A0A2S0MN21</accession>
<feature type="domain" description="Carboxyltransferase" evidence="4">
    <location>
        <begin position="26"/>
        <end position="301"/>
    </location>
</feature>
<evidence type="ECO:0000256" key="1">
    <source>
        <dbReference type="ARBA" id="ARBA00022741"/>
    </source>
</evidence>
<dbReference type="GO" id="GO:0016787">
    <property type="term" value="F:hydrolase activity"/>
    <property type="evidence" value="ECO:0007669"/>
    <property type="project" value="UniProtKB-KW"/>
</dbReference>
<dbReference type="PANTHER" id="PTHR43309">
    <property type="entry name" value="5-OXOPROLINASE SUBUNIT C"/>
    <property type="match status" value="1"/>
</dbReference>
<dbReference type="Gene3D" id="2.40.100.10">
    <property type="entry name" value="Cyclophilin-like"/>
    <property type="match status" value="1"/>
</dbReference>
<dbReference type="SUPFAM" id="SSF50891">
    <property type="entry name" value="Cyclophilin-like"/>
    <property type="match status" value="1"/>
</dbReference>
<keyword evidence="1" id="KW-0547">Nucleotide-binding</keyword>
<evidence type="ECO:0000256" key="3">
    <source>
        <dbReference type="ARBA" id="ARBA00022840"/>
    </source>
</evidence>
<dbReference type="KEGG" id="thas:C6Y53_04815"/>
<dbReference type="GO" id="GO:0016740">
    <property type="term" value="F:transferase activity"/>
    <property type="evidence" value="ECO:0007669"/>
    <property type="project" value="UniProtKB-KW"/>
</dbReference>
<dbReference type="RefSeq" id="WP_106471407.1">
    <property type="nucleotide sequence ID" value="NZ_CP027665.1"/>
</dbReference>
<keyword evidence="3" id="KW-0067">ATP-binding</keyword>
<evidence type="ECO:0000313" key="6">
    <source>
        <dbReference type="Proteomes" id="UP000237655"/>
    </source>
</evidence>
<keyword evidence="6" id="KW-1185">Reference proteome</keyword>